<evidence type="ECO:0000313" key="5">
    <source>
        <dbReference type="Proteomes" id="UP000821866"/>
    </source>
</evidence>
<evidence type="ECO:0000256" key="1">
    <source>
        <dbReference type="ARBA" id="ARBA00022468"/>
    </source>
</evidence>
<proteinExistence type="predicted"/>
<dbReference type="GO" id="GO:0006913">
    <property type="term" value="P:nucleocytoplasmic transport"/>
    <property type="evidence" value="ECO:0007669"/>
    <property type="project" value="TreeGrafter"/>
</dbReference>
<dbReference type="PANTHER" id="PTHR24113">
    <property type="entry name" value="RAN GTPASE-ACTIVATING PROTEIN 1"/>
    <property type="match status" value="1"/>
</dbReference>
<dbReference type="GO" id="GO:0005634">
    <property type="term" value="C:nucleus"/>
    <property type="evidence" value="ECO:0007669"/>
    <property type="project" value="TreeGrafter"/>
</dbReference>
<dbReference type="GO" id="GO:0048471">
    <property type="term" value="C:perinuclear region of cytoplasm"/>
    <property type="evidence" value="ECO:0007669"/>
    <property type="project" value="TreeGrafter"/>
</dbReference>
<dbReference type="GO" id="GO:0005829">
    <property type="term" value="C:cytosol"/>
    <property type="evidence" value="ECO:0007669"/>
    <property type="project" value="TreeGrafter"/>
</dbReference>
<gene>
    <name evidence="4" type="ORF">HPB51_022503</name>
</gene>
<keyword evidence="5" id="KW-1185">Reference proteome</keyword>
<dbReference type="AlphaFoldDB" id="A0A9J6ED07"/>
<dbReference type="InterPro" id="IPR027038">
    <property type="entry name" value="RanGap"/>
</dbReference>
<dbReference type="VEuPathDB" id="VectorBase:LOC119163712"/>
<dbReference type="SUPFAM" id="SSF52047">
    <property type="entry name" value="RNI-like"/>
    <property type="match status" value="1"/>
</dbReference>
<reference evidence="4" key="2">
    <citation type="submission" date="2021-09" db="EMBL/GenBank/DDBJ databases">
        <authorList>
            <person name="Jia N."/>
            <person name="Wang J."/>
            <person name="Shi W."/>
            <person name="Du L."/>
            <person name="Sun Y."/>
            <person name="Zhan W."/>
            <person name="Jiang J."/>
            <person name="Wang Q."/>
            <person name="Zhang B."/>
            <person name="Ji P."/>
            <person name="Sakyi L.B."/>
            <person name="Cui X."/>
            <person name="Yuan T."/>
            <person name="Jiang B."/>
            <person name="Yang W."/>
            <person name="Lam T.T.-Y."/>
            <person name="Chang Q."/>
            <person name="Ding S."/>
            <person name="Wang X."/>
            <person name="Zhu J."/>
            <person name="Ruan X."/>
            <person name="Zhao L."/>
            <person name="Wei J."/>
            <person name="Que T."/>
            <person name="Du C."/>
            <person name="Cheng J."/>
            <person name="Dai P."/>
            <person name="Han X."/>
            <person name="Huang E."/>
            <person name="Gao Y."/>
            <person name="Liu J."/>
            <person name="Shao H."/>
            <person name="Ye R."/>
            <person name="Li L."/>
            <person name="Wei W."/>
            <person name="Wang X."/>
            <person name="Wang C."/>
            <person name="Huo Q."/>
            <person name="Li W."/>
            <person name="Guo W."/>
            <person name="Chen H."/>
            <person name="Chen S."/>
            <person name="Zhou L."/>
            <person name="Zhou L."/>
            <person name="Ni X."/>
            <person name="Tian J."/>
            <person name="Zhou Y."/>
            <person name="Sheng Y."/>
            <person name="Liu T."/>
            <person name="Pan Y."/>
            <person name="Xia L."/>
            <person name="Li J."/>
            <person name="Zhao F."/>
            <person name="Cao W."/>
        </authorList>
    </citation>
    <scope>NUCLEOTIDE SEQUENCE</scope>
    <source>
        <strain evidence="4">Rmic-2018</strain>
        <tissue evidence="4">Larvae</tissue>
    </source>
</reference>
<dbReference type="PANTHER" id="PTHR24113:SF12">
    <property type="entry name" value="RAN GTPASE-ACTIVATING PROTEIN 1"/>
    <property type="match status" value="1"/>
</dbReference>
<organism evidence="4 5">
    <name type="scientific">Rhipicephalus microplus</name>
    <name type="common">Cattle tick</name>
    <name type="synonym">Boophilus microplus</name>
    <dbReference type="NCBI Taxonomy" id="6941"/>
    <lineage>
        <taxon>Eukaryota</taxon>
        <taxon>Metazoa</taxon>
        <taxon>Ecdysozoa</taxon>
        <taxon>Arthropoda</taxon>
        <taxon>Chelicerata</taxon>
        <taxon>Arachnida</taxon>
        <taxon>Acari</taxon>
        <taxon>Parasitiformes</taxon>
        <taxon>Ixodida</taxon>
        <taxon>Ixodoidea</taxon>
        <taxon>Ixodidae</taxon>
        <taxon>Rhipicephalinae</taxon>
        <taxon>Rhipicephalus</taxon>
        <taxon>Boophilus</taxon>
    </lineage>
</organism>
<accession>A0A9J6ED07</accession>
<name>A0A9J6ED07_RHIMP</name>
<keyword evidence="1" id="KW-0343">GTPase activation</keyword>
<reference evidence="4" key="1">
    <citation type="journal article" date="2020" name="Cell">
        <title>Large-Scale Comparative Analyses of Tick Genomes Elucidate Their Genetic Diversity and Vector Capacities.</title>
        <authorList>
            <consortium name="Tick Genome and Microbiome Consortium (TIGMIC)"/>
            <person name="Jia N."/>
            <person name="Wang J."/>
            <person name="Shi W."/>
            <person name="Du L."/>
            <person name="Sun Y."/>
            <person name="Zhan W."/>
            <person name="Jiang J.F."/>
            <person name="Wang Q."/>
            <person name="Zhang B."/>
            <person name="Ji P."/>
            <person name="Bell-Sakyi L."/>
            <person name="Cui X.M."/>
            <person name="Yuan T.T."/>
            <person name="Jiang B.G."/>
            <person name="Yang W.F."/>
            <person name="Lam T.T."/>
            <person name="Chang Q.C."/>
            <person name="Ding S.J."/>
            <person name="Wang X.J."/>
            <person name="Zhu J.G."/>
            <person name="Ruan X.D."/>
            <person name="Zhao L."/>
            <person name="Wei J.T."/>
            <person name="Ye R.Z."/>
            <person name="Que T.C."/>
            <person name="Du C.H."/>
            <person name="Zhou Y.H."/>
            <person name="Cheng J.X."/>
            <person name="Dai P.F."/>
            <person name="Guo W.B."/>
            <person name="Han X.H."/>
            <person name="Huang E.J."/>
            <person name="Li L.F."/>
            <person name="Wei W."/>
            <person name="Gao Y.C."/>
            <person name="Liu J.Z."/>
            <person name="Shao H.Z."/>
            <person name="Wang X."/>
            <person name="Wang C.C."/>
            <person name="Yang T.C."/>
            <person name="Huo Q.B."/>
            <person name="Li W."/>
            <person name="Chen H.Y."/>
            <person name="Chen S.E."/>
            <person name="Zhou L.G."/>
            <person name="Ni X.B."/>
            <person name="Tian J.H."/>
            <person name="Sheng Y."/>
            <person name="Liu T."/>
            <person name="Pan Y.S."/>
            <person name="Xia L.Y."/>
            <person name="Li J."/>
            <person name="Zhao F."/>
            <person name="Cao W.C."/>
        </authorList>
    </citation>
    <scope>NUCLEOTIDE SEQUENCE</scope>
    <source>
        <strain evidence="4">Rmic-2018</strain>
    </source>
</reference>
<dbReference type="EMBL" id="JABSTU010000005">
    <property type="protein sequence ID" value="KAH8031981.1"/>
    <property type="molecule type" value="Genomic_DNA"/>
</dbReference>
<evidence type="ECO:0000256" key="3">
    <source>
        <dbReference type="ARBA" id="ARBA00022737"/>
    </source>
</evidence>
<evidence type="ECO:0000313" key="4">
    <source>
        <dbReference type="EMBL" id="KAH8031981.1"/>
    </source>
</evidence>
<keyword evidence="2" id="KW-0433">Leucine-rich repeat</keyword>
<dbReference type="InterPro" id="IPR032675">
    <property type="entry name" value="LRR_dom_sf"/>
</dbReference>
<comment type="caution">
    <text evidence="4">The sequence shown here is derived from an EMBL/GenBank/DDBJ whole genome shotgun (WGS) entry which is preliminary data.</text>
</comment>
<dbReference type="GO" id="GO:0031267">
    <property type="term" value="F:small GTPase binding"/>
    <property type="evidence" value="ECO:0007669"/>
    <property type="project" value="TreeGrafter"/>
</dbReference>
<keyword evidence="3" id="KW-0677">Repeat</keyword>
<sequence>MAAESSRQRWPLAMSTTKANIFVDSLPPKASTSTGPALSTATVIWLAGTSAPWNKILSVVGLELSELQTTTLCLRSNDVCSVGEPSVHAPCNGAYLLAWLPEQHTCVQSICLHENIQSYKTPALAHKMLLPFSAHLRHLTLEGRYSIPFSERDLCNSMTVLKTLETFECFELRINYCDLARGVATLLHRNRRHLTKVRFQNNKLSPQSTASFLSALLECQVLSELSFNRNHLNKGNVESLAVILHSLRNLKKLSLDFSIYSKEPFGPIAEALESNASLEELSLKSCQVEFKLLFEALHTNTTLKMLNLECCTMTFNEVKYFAATLSLNKGLRTVLLPNCQLKDEGITLLAHAMAINNILQKLDLHDNSGMTEAVMAFCQSLKNNGALRSIIFGRIKASDQQSAVESDVAANPAVRVATPEVQDQATAHEDHTR</sequence>
<evidence type="ECO:0000256" key="2">
    <source>
        <dbReference type="ARBA" id="ARBA00022614"/>
    </source>
</evidence>
<dbReference type="Proteomes" id="UP000821866">
    <property type="component" value="Chromosome 3"/>
</dbReference>
<dbReference type="GO" id="GO:0005096">
    <property type="term" value="F:GTPase activator activity"/>
    <property type="evidence" value="ECO:0007669"/>
    <property type="project" value="UniProtKB-KW"/>
</dbReference>
<dbReference type="Gene3D" id="3.80.10.10">
    <property type="entry name" value="Ribonuclease Inhibitor"/>
    <property type="match status" value="2"/>
</dbReference>
<protein>
    <submittedName>
        <fullName evidence="4">Uncharacterized protein</fullName>
    </submittedName>
</protein>